<feature type="region of interest" description="Disordered" evidence="2">
    <location>
        <begin position="28"/>
        <end position="51"/>
    </location>
</feature>
<evidence type="ECO:0000256" key="1">
    <source>
        <dbReference type="PROSITE-ProRule" id="PRU00176"/>
    </source>
</evidence>
<dbReference type="GeneID" id="66104129"/>
<comment type="caution">
    <text evidence="4">The sequence shown here is derived from an EMBL/GenBank/DDBJ whole genome shotgun (WGS) entry which is preliminary data.</text>
</comment>
<gene>
    <name evidence="4" type="ORF">BT62DRAFT_676314</name>
</gene>
<accession>A0A9P8AVG8</accession>
<dbReference type="Proteomes" id="UP000812287">
    <property type="component" value="Unassembled WGS sequence"/>
</dbReference>
<dbReference type="InterPro" id="IPR035979">
    <property type="entry name" value="RBD_domain_sf"/>
</dbReference>
<dbReference type="Pfam" id="PF00076">
    <property type="entry name" value="RRM_1"/>
    <property type="match status" value="1"/>
</dbReference>
<dbReference type="InterPro" id="IPR012677">
    <property type="entry name" value="Nucleotide-bd_a/b_plait_sf"/>
</dbReference>
<dbReference type="SUPFAM" id="SSF54928">
    <property type="entry name" value="RNA-binding domain, RBD"/>
    <property type="match status" value="1"/>
</dbReference>
<dbReference type="GO" id="GO:0003723">
    <property type="term" value="F:RNA binding"/>
    <property type="evidence" value="ECO:0007669"/>
    <property type="project" value="UniProtKB-UniRule"/>
</dbReference>
<feature type="compositionally biased region" description="Polar residues" evidence="2">
    <location>
        <begin position="40"/>
        <end position="51"/>
    </location>
</feature>
<dbReference type="Gene3D" id="3.30.70.330">
    <property type="match status" value="1"/>
</dbReference>
<evidence type="ECO:0000259" key="3">
    <source>
        <dbReference type="PROSITE" id="PS50102"/>
    </source>
</evidence>
<evidence type="ECO:0000313" key="5">
    <source>
        <dbReference type="Proteomes" id="UP000812287"/>
    </source>
</evidence>
<proteinExistence type="predicted"/>
<keyword evidence="1" id="KW-0694">RNA-binding</keyword>
<feature type="domain" description="RRM" evidence="3">
    <location>
        <begin position="71"/>
        <end position="158"/>
    </location>
</feature>
<organism evidence="4 5">
    <name type="scientific">Guyanagaster necrorhizus</name>
    <dbReference type="NCBI Taxonomy" id="856835"/>
    <lineage>
        <taxon>Eukaryota</taxon>
        <taxon>Fungi</taxon>
        <taxon>Dikarya</taxon>
        <taxon>Basidiomycota</taxon>
        <taxon>Agaricomycotina</taxon>
        <taxon>Agaricomycetes</taxon>
        <taxon>Agaricomycetidae</taxon>
        <taxon>Agaricales</taxon>
        <taxon>Marasmiineae</taxon>
        <taxon>Physalacriaceae</taxon>
        <taxon>Guyanagaster</taxon>
    </lineage>
</organism>
<dbReference type="PROSITE" id="PS50102">
    <property type="entry name" value="RRM"/>
    <property type="match status" value="1"/>
</dbReference>
<dbReference type="EMBL" id="MU250528">
    <property type="protein sequence ID" value="KAG7449300.1"/>
    <property type="molecule type" value="Genomic_DNA"/>
</dbReference>
<dbReference type="InterPro" id="IPR000504">
    <property type="entry name" value="RRM_dom"/>
</dbReference>
<evidence type="ECO:0000256" key="2">
    <source>
        <dbReference type="SAM" id="MobiDB-lite"/>
    </source>
</evidence>
<dbReference type="OrthoDB" id="4726at2759"/>
<protein>
    <recommendedName>
        <fullName evidence="3">RRM domain-containing protein</fullName>
    </recommendedName>
</protein>
<evidence type="ECO:0000313" key="4">
    <source>
        <dbReference type="EMBL" id="KAG7449300.1"/>
    </source>
</evidence>
<dbReference type="AlphaFoldDB" id="A0A9P8AVG8"/>
<keyword evidence="5" id="KW-1185">Reference proteome</keyword>
<dbReference type="SMART" id="SM00360">
    <property type="entry name" value="RRM"/>
    <property type="match status" value="1"/>
</dbReference>
<dbReference type="RefSeq" id="XP_043042800.1">
    <property type="nucleotide sequence ID" value="XM_043181833.1"/>
</dbReference>
<name>A0A9P8AVG8_9AGAR</name>
<sequence>MVRIHWSLLSREGVKKAGQLVQDYMYNPGAPVQEPDTADKTQPQRLNQTQRDQIERQRKIFMVRRGLQAHPVVFVGNILPTFTHQDLHDFFSQCGTVLRVQIRCSQGCPTPMASSAPGCTPNTYYATVRFHNHTAVDNALSICTYFKGVKLQITISRRLLPEVRKCIADASKKKGDKLTNDVVPRRPIPCREQGTLILPDLSPDVNMLAGVAFPKTIV</sequence>
<reference evidence="4" key="1">
    <citation type="submission" date="2020-11" db="EMBL/GenBank/DDBJ databases">
        <title>Adaptations for nitrogen fixation in a non-lichenized fungal sporocarp promotes dispersal by wood-feeding termites.</title>
        <authorList>
            <consortium name="DOE Joint Genome Institute"/>
            <person name="Koch R.A."/>
            <person name="Yoon G."/>
            <person name="Arayal U."/>
            <person name="Lail K."/>
            <person name="Amirebrahimi M."/>
            <person name="Labutti K."/>
            <person name="Lipzen A."/>
            <person name="Riley R."/>
            <person name="Barry K."/>
            <person name="Henrissat B."/>
            <person name="Grigoriev I.V."/>
            <person name="Herr J.R."/>
            <person name="Aime M.C."/>
        </authorList>
    </citation>
    <scope>NUCLEOTIDE SEQUENCE</scope>
    <source>
        <strain evidence="4">MCA 3950</strain>
    </source>
</reference>